<keyword evidence="1" id="KW-0732">Signal</keyword>
<reference evidence="2" key="1">
    <citation type="submission" date="2023-11" db="EMBL/GenBank/DDBJ databases">
        <title>Genome assemblies of two species of porcelain crab, Petrolisthes cinctipes and Petrolisthes manimaculis (Anomura: Porcellanidae).</title>
        <authorList>
            <person name="Angst P."/>
        </authorList>
    </citation>
    <scope>NUCLEOTIDE SEQUENCE</scope>
    <source>
        <strain evidence="2">PB745_02</strain>
        <tissue evidence="2">Gill</tissue>
    </source>
</reference>
<evidence type="ECO:0008006" key="4">
    <source>
        <dbReference type="Google" id="ProtNLM"/>
    </source>
</evidence>
<evidence type="ECO:0000313" key="3">
    <source>
        <dbReference type="Proteomes" id="UP001292094"/>
    </source>
</evidence>
<accession>A0AAE1P8F0</accession>
<feature type="signal peptide" evidence="1">
    <location>
        <begin position="1"/>
        <end position="20"/>
    </location>
</feature>
<proteinExistence type="predicted"/>
<organism evidence="2 3">
    <name type="scientific">Petrolisthes manimaculis</name>
    <dbReference type="NCBI Taxonomy" id="1843537"/>
    <lineage>
        <taxon>Eukaryota</taxon>
        <taxon>Metazoa</taxon>
        <taxon>Ecdysozoa</taxon>
        <taxon>Arthropoda</taxon>
        <taxon>Crustacea</taxon>
        <taxon>Multicrustacea</taxon>
        <taxon>Malacostraca</taxon>
        <taxon>Eumalacostraca</taxon>
        <taxon>Eucarida</taxon>
        <taxon>Decapoda</taxon>
        <taxon>Pleocyemata</taxon>
        <taxon>Anomura</taxon>
        <taxon>Galatheoidea</taxon>
        <taxon>Porcellanidae</taxon>
        <taxon>Petrolisthes</taxon>
    </lineage>
</organism>
<keyword evidence="3" id="KW-1185">Reference proteome</keyword>
<dbReference type="AlphaFoldDB" id="A0AAE1P8F0"/>
<comment type="caution">
    <text evidence="2">The sequence shown here is derived from an EMBL/GenBank/DDBJ whole genome shotgun (WGS) entry which is preliminary data.</text>
</comment>
<name>A0AAE1P8F0_9EUCA</name>
<dbReference type="Proteomes" id="UP001292094">
    <property type="component" value="Unassembled WGS sequence"/>
</dbReference>
<evidence type="ECO:0000256" key="1">
    <source>
        <dbReference type="SAM" id="SignalP"/>
    </source>
</evidence>
<gene>
    <name evidence="2" type="ORF">Pmani_025284</name>
</gene>
<dbReference type="EMBL" id="JAWZYT010002700">
    <property type="protein sequence ID" value="KAK4302636.1"/>
    <property type="molecule type" value="Genomic_DNA"/>
</dbReference>
<protein>
    <recommendedName>
        <fullName evidence="4">Secreted protein</fullName>
    </recommendedName>
</protein>
<evidence type="ECO:0000313" key="2">
    <source>
        <dbReference type="EMBL" id="KAK4302636.1"/>
    </source>
</evidence>
<feature type="chain" id="PRO_5042005180" description="Secreted protein" evidence="1">
    <location>
        <begin position="21"/>
        <end position="165"/>
    </location>
</feature>
<sequence length="165" mass="18217">MMKTALYVLVTVTLTVVVTAKPGNKCAAQEAKTHAAIVGTMTNLTRYLCEVTESSCVEKTFPCLASVNKINENVDQTAKEDIEDMKERVGACVTELGFTNINMDAFPDYQDPKEEANSDCPDDLPTIWKNMNTSWDQLVPILACKMRNKGRLVAFSKCINGVTNQ</sequence>